<sequence>MSDTREMDDLEWLEAHWLQYYKSDMVKTVFSNALSKLGGKGAREIIKEMRDYQEKGEGV</sequence>
<protein>
    <submittedName>
        <fullName evidence="1">Uncharacterized protein</fullName>
    </submittedName>
</protein>
<evidence type="ECO:0000313" key="1">
    <source>
        <dbReference type="EMBL" id="QJA96828.1"/>
    </source>
</evidence>
<dbReference type="AlphaFoldDB" id="A0A6M3LW56"/>
<name>A0A6M3LW56_9ZZZZ</name>
<accession>A0A6M3LW56</accession>
<dbReference type="EMBL" id="MT143437">
    <property type="protein sequence ID" value="QJA96828.1"/>
    <property type="molecule type" value="Genomic_DNA"/>
</dbReference>
<gene>
    <name evidence="1" type="ORF">MM415B07318_0007</name>
</gene>
<reference evidence="1" key="1">
    <citation type="submission" date="2020-03" db="EMBL/GenBank/DDBJ databases">
        <title>The deep terrestrial virosphere.</title>
        <authorList>
            <person name="Holmfeldt K."/>
            <person name="Nilsson E."/>
            <person name="Simone D."/>
            <person name="Lopez-Fernandez M."/>
            <person name="Wu X."/>
            <person name="de Brujin I."/>
            <person name="Lundin D."/>
            <person name="Andersson A."/>
            <person name="Bertilsson S."/>
            <person name="Dopson M."/>
        </authorList>
    </citation>
    <scope>NUCLEOTIDE SEQUENCE</scope>
    <source>
        <strain evidence="1">MM415B07318</strain>
    </source>
</reference>
<organism evidence="1">
    <name type="scientific">viral metagenome</name>
    <dbReference type="NCBI Taxonomy" id="1070528"/>
    <lineage>
        <taxon>unclassified sequences</taxon>
        <taxon>metagenomes</taxon>
        <taxon>organismal metagenomes</taxon>
    </lineage>
</organism>
<proteinExistence type="predicted"/>